<dbReference type="EMBL" id="JAOPGA020000255">
    <property type="protein sequence ID" value="KAL0477851.1"/>
    <property type="molecule type" value="Genomic_DNA"/>
</dbReference>
<evidence type="ECO:0000256" key="2">
    <source>
        <dbReference type="SAM" id="MobiDB-lite"/>
    </source>
</evidence>
<dbReference type="GO" id="GO:1990414">
    <property type="term" value="P:replication-born double-strand break repair via sister chromatid exchange"/>
    <property type="evidence" value="ECO:0007669"/>
    <property type="project" value="TreeGrafter"/>
</dbReference>
<feature type="compositionally biased region" description="Low complexity" evidence="2">
    <location>
        <begin position="422"/>
        <end position="431"/>
    </location>
</feature>
<dbReference type="GO" id="GO:0034087">
    <property type="term" value="P:establishment of mitotic sister chromatid cohesion"/>
    <property type="evidence" value="ECO:0007669"/>
    <property type="project" value="TreeGrafter"/>
</dbReference>
<feature type="compositionally biased region" description="Acidic residues" evidence="2">
    <location>
        <begin position="448"/>
        <end position="459"/>
    </location>
</feature>
<keyword evidence="1" id="KW-0131">Cell cycle</keyword>
<dbReference type="GO" id="GO:0010468">
    <property type="term" value="P:regulation of gene expression"/>
    <property type="evidence" value="ECO:0007669"/>
    <property type="project" value="InterPro"/>
</dbReference>
<sequence length="519" mass="59634">MFPSNSIKDCGLQIGQISTNLWNLFMSKIKDSNESIVQGATKGLGSLLIKNPKLYALESSTETIRKLLCDPSNGELIQKAMLENFRDFLIHEEMNMTKQASTGHNVDHGIATSFMGNYIDAIAPLLQSTDSNVRFVAVEVMELILKQGLYIPNKIVPRVMTLLADSNLQTRQLVFQIMTFVVDRFRDVFVAHAGEAIAQGFHFLKIVQKSEFVRGLDSDGKGFYCDLLQLCKDCSKKERISMIDSIVTQMIKSKFIGQIFFICEILSNLNFNHIYEILNVIVKISKFIDEHGEPYLEQLKLEINHDDEISNFKKFGQNVIQLVLMIRLRRMLQEYYHLTDKKCEEYLQDSINKLYDKQPPTREMTRIRFEYDVLLSEYNNATTGQLQKNFYKKTKAIFREYQTQSFDLTKATPKKRGGRRASTSPKSVSPKVTKKQAASKKRRRQESDESSAGEESEAEDVWKSDQSEEDQKSSSESESDEMDQDEEDGDEEESPKKPKKKPKKSTPTPPPRKSRRKKK</sequence>
<dbReference type="GO" id="GO:0090694">
    <property type="term" value="C:Scc2-Scc4 cohesin loading complex"/>
    <property type="evidence" value="ECO:0007669"/>
    <property type="project" value="TreeGrafter"/>
</dbReference>
<dbReference type="InterPro" id="IPR033031">
    <property type="entry name" value="Scc2/Nipped-B"/>
</dbReference>
<dbReference type="Proteomes" id="UP001431209">
    <property type="component" value="Unassembled WGS sequence"/>
</dbReference>
<dbReference type="Gene3D" id="1.25.10.10">
    <property type="entry name" value="Leucine-rich Repeat Variant"/>
    <property type="match status" value="1"/>
</dbReference>
<keyword evidence="5" id="KW-1185">Reference proteome</keyword>
<feature type="domain" description="Sister chromatid cohesion C-terminal" evidence="3">
    <location>
        <begin position="112"/>
        <end position="286"/>
    </location>
</feature>
<accession>A0AAW2YK34</accession>
<dbReference type="GO" id="GO:0061775">
    <property type="term" value="F:cohesin loader activity"/>
    <property type="evidence" value="ECO:0007669"/>
    <property type="project" value="InterPro"/>
</dbReference>
<organism evidence="4 5">
    <name type="scientific">Acrasis kona</name>
    <dbReference type="NCBI Taxonomy" id="1008807"/>
    <lineage>
        <taxon>Eukaryota</taxon>
        <taxon>Discoba</taxon>
        <taxon>Heterolobosea</taxon>
        <taxon>Tetramitia</taxon>
        <taxon>Eutetramitia</taxon>
        <taxon>Acrasidae</taxon>
        <taxon>Acrasis</taxon>
    </lineage>
</organism>
<feature type="compositionally biased region" description="Acidic residues" evidence="2">
    <location>
        <begin position="477"/>
        <end position="493"/>
    </location>
</feature>
<dbReference type="GO" id="GO:0003682">
    <property type="term" value="F:chromatin binding"/>
    <property type="evidence" value="ECO:0007669"/>
    <property type="project" value="TreeGrafter"/>
</dbReference>
<dbReference type="InterPro" id="IPR011989">
    <property type="entry name" value="ARM-like"/>
</dbReference>
<evidence type="ECO:0000313" key="5">
    <source>
        <dbReference type="Proteomes" id="UP001431209"/>
    </source>
</evidence>
<proteinExistence type="inferred from homology"/>
<feature type="compositionally biased region" description="Basic residues" evidence="2">
    <location>
        <begin position="432"/>
        <end position="444"/>
    </location>
</feature>
<gene>
    <name evidence="4" type="ORF">AKO1_013675</name>
</gene>
<name>A0AAW2YK34_9EUKA</name>
<comment type="caution">
    <text evidence="4">The sequence shown here is derived from an EMBL/GenBank/DDBJ whole genome shotgun (WGS) entry which is preliminary data.</text>
</comment>
<feature type="compositionally biased region" description="Basic and acidic residues" evidence="2">
    <location>
        <begin position="460"/>
        <end position="475"/>
    </location>
</feature>
<reference evidence="4 5" key="1">
    <citation type="submission" date="2024-03" db="EMBL/GenBank/DDBJ databases">
        <title>The Acrasis kona genome and developmental transcriptomes reveal deep origins of eukaryotic multicellular pathways.</title>
        <authorList>
            <person name="Sheikh S."/>
            <person name="Fu C.-J."/>
            <person name="Brown M.W."/>
            <person name="Baldauf S.L."/>
        </authorList>
    </citation>
    <scope>NUCLEOTIDE SEQUENCE [LARGE SCALE GENOMIC DNA]</scope>
    <source>
        <strain evidence="4 5">ATCC MYA-3509</strain>
    </source>
</reference>
<dbReference type="SUPFAM" id="SSF48371">
    <property type="entry name" value="ARM repeat"/>
    <property type="match status" value="1"/>
</dbReference>
<dbReference type="Pfam" id="PF12830">
    <property type="entry name" value="Nipped-B_C"/>
    <property type="match status" value="1"/>
</dbReference>
<dbReference type="PANTHER" id="PTHR21704">
    <property type="entry name" value="NIPPED-B-LIKE PROTEIN DELANGIN SCC2-RELATED"/>
    <property type="match status" value="1"/>
</dbReference>
<dbReference type="AlphaFoldDB" id="A0AAW2YK34"/>
<dbReference type="PANTHER" id="PTHR21704:SF18">
    <property type="entry name" value="NIPPED-B-LIKE PROTEIN"/>
    <property type="match status" value="1"/>
</dbReference>
<comment type="subcellular location">
    <subcellularLocation>
        <location evidence="1">Nucleus</location>
    </subcellularLocation>
</comment>
<dbReference type="InterPro" id="IPR024986">
    <property type="entry name" value="Nipped-B_C"/>
</dbReference>
<protein>
    <recommendedName>
        <fullName evidence="1">Sister chromatid cohesion protein</fullName>
    </recommendedName>
</protein>
<feature type="region of interest" description="Disordered" evidence="2">
    <location>
        <begin position="408"/>
        <end position="519"/>
    </location>
</feature>
<keyword evidence="1" id="KW-0539">Nucleus</keyword>
<dbReference type="GO" id="GO:0071169">
    <property type="term" value="P:establishment of protein localization to chromatin"/>
    <property type="evidence" value="ECO:0007669"/>
    <property type="project" value="TreeGrafter"/>
</dbReference>
<evidence type="ECO:0000259" key="3">
    <source>
        <dbReference type="Pfam" id="PF12830"/>
    </source>
</evidence>
<evidence type="ECO:0000313" key="4">
    <source>
        <dbReference type="EMBL" id="KAL0477851.1"/>
    </source>
</evidence>
<dbReference type="InterPro" id="IPR016024">
    <property type="entry name" value="ARM-type_fold"/>
</dbReference>
<comment type="similarity">
    <text evidence="1">Belongs to the SCC2/Nipped-B family.</text>
</comment>
<evidence type="ECO:0000256" key="1">
    <source>
        <dbReference type="RuleBase" id="RU364107"/>
    </source>
</evidence>
<keyword evidence="1" id="KW-0677">Repeat</keyword>
<dbReference type="GO" id="GO:0140588">
    <property type="term" value="P:chromatin looping"/>
    <property type="evidence" value="ECO:0007669"/>
    <property type="project" value="InterPro"/>
</dbReference>